<dbReference type="EMBL" id="AKWZ02000009">
    <property type="protein sequence ID" value="EPG74646.1"/>
    <property type="molecule type" value="Genomic_DNA"/>
</dbReference>
<evidence type="ECO:0000313" key="1">
    <source>
        <dbReference type="EMBL" id="EPG74646.1"/>
    </source>
</evidence>
<accession>S3UW68</accession>
<dbReference type="Proteomes" id="UP000014540">
    <property type="component" value="Unassembled WGS sequence"/>
</dbReference>
<protein>
    <submittedName>
        <fullName evidence="1">Uncharacterized protein</fullName>
    </submittedName>
</protein>
<reference evidence="1" key="1">
    <citation type="submission" date="2013-04" db="EMBL/GenBank/DDBJ databases">
        <authorList>
            <person name="Harkins D.M."/>
            <person name="Durkin A.S."/>
            <person name="Selengut J.D."/>
            <person name="Sanka R."/>
            <person name="DePew J."/>
            <person name="Purushe J."/>
            <person name="Ahmed A."/>
            <person name="van der Linden H."/>
            <person name="Goris M.G.A."/>
            <person name="Hartskeerl R.A."/>
            <person name="Vinetz J.M."/>
            <person name="Sutton G.G."/>
            <person name="Nelson W.C."/>
            <person name="Fouts D.E."/>
        </authorList>
    </citation>
    <scope>NUCLEOTIDE SEQUENCE [LARGE SCALE GENOMIC DNA]</scope>
    <source>
        <strain evidence="1">BUT 6</strain>
    </source>
</reference>
<gene>
    <name evidence="1" type="ORF">LEP1GSC058_1677</name>
</gene>
<name>S3UW68_9LEPT</name>
<evidence type="ECO:0000313" key="2">
    <source>
        <dbReference type="Proteomes" id="UP000014540"/>
    </source>
</evidence>
<organism evidence="1 2">
    <name type="scientific">Leptospira fainei serovar Hurstbridge str. BUT 6</name>
    <dbReference type="NCBI Taxonomy" id="1193011"/>
    <lineage>
        <taxon>Bacteria</taxon>
        <taxon>Pseudomonadati</taxon>
        <taxon>Spirochaetota</taxon>
        <taxon>Spirochaetia</taxon>
        <taxon>Leptospirales</taxon>
        <taxon>Leptospiraceae</taxon>
        <taxon>Leptospira</taxon>
    </lineage>
</organism>
<sequence length="42" mass="4920">MRNSILIQRFPQTSVEIGVFSIRFGVKRPSYIIETFLNDFAQ</sequence>
<dbReference type="AlphaFoldDB" id="S3UW68"/>
<dbReference type="STRING" id="1193011.LEP1GSC058_1677"/>
<proteinExistence type="predicted"/>
<keyword evidence="2" id="KW-1185">Reference proteome</keyword>
<comment type="caution">
    <text evidence="1">The sequence shown here is derived from an EMBL/GenBank/DDBJ whole genome shotgun (WGS) entry which is preliminary data.</text>
</comment>